<dbReference type="InterPro" id="IPR036188">
    <property type="entry name" value="FAD/NAD-bd_sf"/>
</dbReference>
<dbReference type="InterPro" id="IPR013698">
    <property type="entry name" value="Squalene_epoxidase"/>
</dbReference>
<organism evidence="13 14">
    <name type="scientific">Papiliotrema laurentii</name>
    <name type="common">Cryptococcus laurentii</name>
    <dbReference type="NCBI Taxonomy" id="5418"/>
    <lineage>
        <taxon>Eukaryota</taxon>
        <taxon>Fungi</taxon>
        <taxon>Dikarya</taxon>
        <taxon>Basidiomycota</taxon>
        <taxon>Agaricomycotina</taxon>
        <taxon>Tremellomycetes</taxon>
        <taxon>Tremellales</taxon>
        <taxon>Rhynchogastremaceae</taxon>
        <taxon>Papiliotrema</taxon>
    </lineage>
</organism>
<dbReference type="Pfam" id="PF08491">
    <property type="entry name" value="SE"/>
    <property type="match status" value="1"/>
</dbReference>
<dbReference type="PRINTS" id="PR00420">
    <property type="entry name" value="RNGMNOXGNASE"/>
</dbReference>
<protein>
    <recommendedName>
        <fullName evidence="4 10">Squalene monooxygenase</fullName>
        <ecNumber evidence="4 10">1.14.14.17</ecNumber>
    </recommendedName>
</protein>
<evidence type="ECO:0000256" key="6">
    <source>
        <dbReference type="ARBA" id="ARBA00022827"/>
    </source>
</evidence>
<dbReference type="GO" id="GO:0005789">
    <property type="term" value="C:endoplasmic reticulum membrane"/>
    <property type="evidence" value="ECO:0007669"/>
    <property type="project" value="UniProtKB-SubCell"/>
</dbReference>
<evidence type="ECO:0000256" key="4">
    <source>
        <dbReference type="ARBA" id="ARBA00012312"/>
    </source>
</evidence>
<keyword evidence="10" id="KW-0256">Endoplasmic reticulum</keyword>
<dbReference type="GO" id="GO:0004506">
    <property type="term" value="F:squalene monooxygenase activity"/>
    <property type="evidence" value="ECO:0007669"/>
    <property type="project" value="UniProtKB-UniRule"/>
</dbReference>
<evidence type="ECO:0000256" key="10">
    <source>
        <dbReference type="RuleBase" id="RU367121"/>
    </source>
</evidence>
<dbReference type="Gene3D" id="3.50.50.60">
    <property type="entry name" value="FAD/NAD(P)-binding domain"/>
    <property type="match status" value="2"/>
</dbReference>
<feature type="transmembrane region" description="Helical" evidence="10">
    <location>
        <begin position="540"/>
        <end position="561"/>
    </location>
</feature>
<evidence type="ECO:0000256" key="5">
    <source>
        <dbReference type="ARBA" id="ARBA00022630"/>
    </source>
</evidence>
<dbReference type="EC" id="1.14.14.17" evidence="4 10"/>
<comment type="subcellular location">
    <subcellularLocation>
        <location evidence="10">Endoplasmic reticulum membrane</location>
        <topology evidence="10">Multi-pass membrane protein</topology>
    </subcellularLocation>
    <subcellularLocation>
        <location evidence="2">Microsome membrane</location>
        <topology evidence="2">Multi-pass membrane protein</topology>
    </subcellularLocation>
</comment>
<feature type="domain" description="Squalene epoxidase" evidence="12">
    <location>
        <begin position="239"/>
        <end position="520"/>
    </location>
</feature>
<proteinExistence type="inferred from homology"/>
<evidence type="ECO:0000256" key="1">
    <source>
        <dbReference type="ARBA" id="ARBA00001974"/>
    </source>
</evidence>
<comment type="similarity">
    <text evidence="3 10">Belongs to the squalene monooxygenase family.</text>
</comment>
<accession>A0AAD9FS98</accession>
<dbReference type="InterPro" id="IPR040125">
    <property type="entry name" value="Squalene_monox"/>
</dbReference>
<feature type="transmembrane region" description="Helical" evidence="10">
    <location>
        <begin position="501"/>
        <end position="519"/>
    </location>
</feature>
<dbReference type="GO" id="GO:0006696">
    <property type="term" value="P:ergosterol biosynthetic process"/>
    <property type="evidence" value="ECO:0007669"/>
    <property type="project" value="TreeGrafter"/>
</dbReference>
<dbReference type="SUPFAM" id="SSF51905">
    <property type="entry name" value="FAD/NAD(P)-binding domain"/>
    <property type="match status" value="1"/>
</dbReference>
<sequence length="566" mass="61425">MSSSNAGPSKPRATVQDIHHLSPEIIIIGAGIAGSALAYSLSPYRSVLVLERDLSEPDRIVGELLQPGGVAALDKLGMRDCLDGIDATPVEGYAVITGDRMVGVPYPALEAMVGENVSTSKGENYGQENGVNGVVEAKGEMDESAKPWHVESRSGRKEGRSFHHGRLIASLRRKVIEESSATVLEATVRDLVYCEHTDRVIGVKAAFKVVKPRSTSPSGSTKDGEAGEEYETIVKNIYAPLTIIADGCFSKFRTTRGARLPTPKTRSHFVGVILKDADLPLPRHGTVCLTPSGPVLLYQIGYEARETRMLVDVKGKLPSVADGSLKEHLLTHYLPHLPAALQGPVKDAIATQRLRTMPNSFLPPSMQGLASQSLSGAIMVGDAYNMRHPLTGGGMTVAFNDAVILTRMLKPGGDMGLAPGREGMEDWDRIAEGLRGWFWERKNLSGVVNVLSMALYDLFGGSDETDLVVLREGCFRYFQLGGECVAGPVGFLSVLSPKPVMLFYHFFCVAFYSIWILLTQGRPPTPGRPQVKPSPTEIPGLMLFSVKVFWTACHVLLPVIWTEFKV</sequence>
<comment type="cofactor">
    <cofactor evidence="1 10">
        <name>FAD</name>
        <dbReference type="ChEBI" id="CHEBI:57692"/>
    </cofactor>
</comment>
<evidence type="ECO:0000256" key="3">
    <source>
        <dbReference type="ARBA" id="ARBA00008802"/>
    </source>
</evidence>
<dbReference type="AlphaFoldDB" id="A0AAD9FS98"/>
<gene>
    <name evidence="13" type="ORF">DB88DRAFT_483439</name>
</gene>
<keyword evidence="7" id="KW-0492">Microsome</keyword>
<keyword evidence="9 10" id="KW-0472">Membrane</keyword>
<evidence type="ECO:0000256" key="7">
    <source>
        <dbReference type="ARBA" id="ARBA00022848"/>
    </source>
</evidence>
<dbReference type="PANTHER" id="PTHR10835">
    <property type="entry name" value="SQUALENE MONOOXYGENASE"/>
    <property type="match status" value="1"/>
</dbReference>
<keyword evidence="14" id="KW-1185">Reference proteome</keyword>
<name>A0AAD9FS98_PAPLA</name>
<keyword evidence="8 10" id="KW-0560">Oxidoreductase</keyword>
<keyword evidence="6 10" id="KW-0274">FAD</keyword>
<comment type="caution">
    <text evidence="13">The sequence shown here is derived from an EMBL/GenBank/DDBJ whole genome shotgun (WGS) entry which is preliminary data.</text>
</comment>
<feature type="region of interest" description="Disordered" evidence="11">
    <location>
        <begin position="142"/>
        <end position="161"/>
    </location>
</feature>
<evidence type="ECO:0000313" key="14">
    <source>
        <dbReference type="Proteomes" id="UP001182556"/>
    </source>
</evidence>
<evidence type="ECO:0000256" key="11">
    <source>
        <dbReference type="SAM" id="MobiDB-lite"/>
    </source>
</evidence>
<comment type="catalytic activity">
    <reaction evidence="10">
        <text>squalene + reduced [NADPH--hemoprotein reductase] + O2 = (S)-2,3-epoxysqualene + oxidized [NADPH--hemoprotein reductase] + H2O + H(+)</text>
        <dbReference type="Rhea" id="RHEA:25282"/>
        <dbReference type="Rhea" id="RHEA-COMP:11964"/>
        <dbReference type="Rhea" id="RHEA-COMP:11965"/>
        <dbReference type="ChEBI" id="CHEBI:15377"/>
        <dbReference type="ChEBI" id="CHEBI:15378"/>
        <dbReference type="ChEBI" id="CHEBI:15379"/>
        <dbReference type="ChEBI" id="CHEBI:15440"/>
        <dbReference type="ChEBI" id="CHEBI:15441"/>
        <dbReference type="ChEBI" id="CHEBI:57618"/>
        <dbReference type="ChEBI" id="CHEBI:58210"/>
        <dbReference type="EC" id="1.14.14.17"/>
    </reaction>
</comment>
<evidence type="ECO:0000256" key="2">
    <source>
        <dbReference type="ARBA" id="ARBA00004154"/>
    </source>
</evidence>
<dbReference type="EMBL" id="JAODAN010000003">
    <property type="protein sequence ID" value="KAK1925292.1"/>
    <property type="molecule type" value="Genomic_DNA"/>
</dbReference>
<dbReference type="PANTHER" id="PTHR10835:SF0">
    <property type="entry name" value="SQUALENE MONOOXYGENASE"/>
    <property type="match status" value="1"/>
</dbReference>
<evidence type="ECO:0000256" key="8">
    <source>
        <dbReference type="ARBA" id="ARBA00023002"/>
    </source>
</evidence>
<evidence type="ECO:0000259" key="12">
    <source>
        <dbReference type="Pfam" id="PF08491"/>
    </source>
</evidence>
<evidence type="ECO:0000313" key="13">
    <source>
        <dbReference type="EMBL" id="KAK1925292.1"/>
    </source>
</evidence>
<keyword evidence="10" id="KW-0812">Transmembrane</keyword>
<keyword evidence="5 10" id="KW-0285">Flavoprotein</keyword>
<keyword evidence="10" id="KW-1133">Transmembrane helix</keyword>
<evidence type="ECO:0000256" key="9">
    <source>
        <dbReference type="ARBA" id="ARBA00023136"/>
    </source>
</evidence>
<dbReference type="Proteomes" id="UP001182556">
    <property type="component" value="Unassembled WGS sequence"/>
</dbReference>
<comment type="function">
    <text evidence="10">Catalyzes the stereospecific oxidation of squalene to (S)-2,3-epoxysqualene, and is considered to be a rate-limiting enzyme in steroid biosynthesis.</text>
</comment>
<reference evidence="13" key="1">
    <citation type="submission" date="2023-02" db="EMBL/GenBank/DDBJ databases">
        <title>Identification and recombinant expression of a fungal hydrolase from Papiliotrema laurentii that hydrolyzes apple cutin and clears colloidal polyester polyurethane.</title>
        <authorList>
            <consortium name="DOE Joint Genome Institute"/>
            <person name="Roman V.A."/>
            <person name="Bojanowski C."/>
            <person name="Crable B.R."/>
            <person name="Wagner D.N."/>
            <person name="Hung C.S."/>
            <person name="Nadeau L.J."/>
            <person name="Schratz L."/>
            <person name="Haridas S."/>
            <person name="Pangilinan J."/>
            <person name="Lipzen A."/>
            <person name="Na H."/>
            <person name="Yan M."/>
            <person name="Ng V."/>
            <person name="Grigoriev I.V."/>
            <person name="Spatafora J.W."/>
            <person name="Barlow D."/>
            <person name="Biffinger J."/>
            <person name="Kelley-Loughnane N."/>
            <person name="Varaljay V.A."/>
            <person name="Crookes-Goodson W.J."/>
        </authorList>
    </citation>
    <scope>NUCLEOTIDE SEQUENCE</scope>
    <source>
        <strain evidence="13">5307AH</strain>
    </source>
</reference>
<dbReference type="GO" id="GO:0050660">
    <property type="term" value="F:flavin adenine dinucleotide binding"/>
    <property type="evidence" value="ECO:0007669"/>
    <property type="project" value="UniProtKB-UniRule"/>
</dbReference>